<dbReference type="EMBL" id="UAWG01000008">
    <property type="protein sequence ID" value="SQB59810.1"/>
    <property type="molecule type" value="Genomic_DNA"/>
</dbReference>
<keyword evidence="2" id="KW-0812">Transmembrane</keyword>
<evidence type="ECO:0000256" key="1">
    <source>
        <dbReference type="SAM" id="Coils"/>
    </source>
</evidence>
<dbReference type="Proteomes" id="UP000249986">
    <property type="component" value="Unassembled WGS sequence"/>
</dbReference>
<name>A0A2X3AC61_CLOPF</name>
<keyword evidence="2" id="KW-0472">Membrane</keyword>
<evidence type="ECO:0000256" key="2">
    <source>
        <dbReference type="SAM" id="Phobius"/>
    </source>
</evidence>
<evidence type="ECO:0000313" key="4">
    <source>
        <dbReference type="Proteomes" id="UP000249986"/>
    </source>
</evidence>
<reference evidence="3 4" key="1">
    <citation type="submission" date="2018-06" db="EMBL/GenBank/DDBJ databases">
        <authorList>
            <consortium name="Pathogen Informatics"/>
            <person name="Doyle S."/>
        </authorList>
    </citation>
    <scope>NUCLEOTIDE SEQUENCE [LARGE SCALE GENOMIC DNA]</scope>
    <source>
        <strain evidence="3 4">NCTC10719</strain>
    </source>
</reference>
<feature type="coiled-coil region" evidence="1">
    <location>
        <begin position="33"/>
        <end position="60"/>
    </location>
</feature>
<feature type="transmembrane region" description="Helical" evidence="2">
    <location>
        <begin position="12"/>
        <end position="29"/>
    </location>
</feature>
<accession>A0A2X3AC61</accession>
<keyword evidence="2" id="KW-1133">Transmembrane helix</keyword>
<sequence length="152" mass="17960">MIQLIKEKFLKNKFSIVIIMILTIIIIFMQTKLSFKDSKIDNLNMEIKKLQENNTVANNKERTKEVSPKDENNTYFEKLKERFIKIGETKSKTYDENLNGKVVNKFSWIDDFEITDSQIENLLNSLSGEKFKIKFSQTNNSKFNSYKIELIE</sequence>
<evidence type="ECO:0000313" key="3">
    <source>
        <dbReference type="EMBL" id="SQB59810.1"/>
    </source>
</evidence>
<proteinExistence type="predicted"/>
<dbReference type="RefSeq" id="WP_110060729.1">
    <property type="nucleotide sequence ID" value="NZ_JAALNH010000021.1"/>
</dbReference>
<gene>
    <name evidence="3" type="ORF">NCTC10719_01353</name>
</gene>
<dbReference type="AlphaFoldDB" id="A0A2X3AC61"/>
<protein>
    <submittedName>
        <fullName evidence="3">Uncharacterized protein</fullName>
    </submittedName>
</protein>
<organism evidence="3 4">
    <name type="scientific">Clostridium perfringens</name>
    <dbReference type="NCBI Taxonomy" id="1502"/>
    <lineage>
        <taxon>Bacteria</taxon>
        <taxon>Bacillati</taxon>
        <taxon>Bacillota</taxon>
        <taxon>Clostridia</taxon>
        <taxon>Eubacteriales</taxon>
        <taxon>Clostridiaceae</taxon>
        <taxon>Clostridium</taxon>
    </lineage>
</organism>
<keyword evidence="1" id="KW-0175">Coiled coil</keyword>